<dbReference type="InParanoid" id="A0A0D2HZR3"/>
<protein>
    <submittedName>
        <fullName evidence="1">Uncharacterized protein</fullName>
    </submittedName>
</protein>
<keyword evidence="2" id="KW-1185">Reference proteome</keyword>
<dbReference type="STRING" id="1429043.X474_03280"/>
<accession>A0A0D2HZR3</accession>
<dbReference type="EMBL" id="AZAC01000002">
    <property type="protein sequence ID" value="KIX15773.1"/>
    <property type="molecule type" value="Genomic_DNA"/>
</dbReference>
<organism evidence="1 2">
    <name type="scientific">Dethiosulfatarculus sandiegensis</name>
    <dbReference type="NCBI Taxonomy" id="1429043"/>
    <lineage>
        <taxon>Bacteria</taxon>
        <taxon>Pseudomonadati</taxon>
        <taxon>Thermodesulfobacteriota</taxon>
        <taxon>Desulfarculia</taxon>
        <taxon>Desulfarculales</taxon>
        <taxon>Desulfarculaceae</taxon>
        <taxon>Dethiosulfatarculus</taxon>
    </lineage>
</organism>
<feature type="non-terminal residue" evidence="1">
    <location>
        <position position="1"/>
    </location>
</feature>
<comment type="caution">
    <text evidence="1">The sequence shown here is derived from an EMBL/GenBank/DDBJ whole genome shotgun (WGS) entry which is preliminary data.</text>
</comment>
<gene>
    <name evidence="1" type="ORF">X474_03280</name>
</gene>
<evidence type="ECO:0000313" key="1">
    <source>
        <dbReference type="EMBL" id="KIX15773.1"/>
    </source>
</evidence>
<name>A0A0D2HZR3_9BACT</name>
<dbReference type="Proteomes" id="UP000032233">
    <property type="component" value="Unassembled WGS sequence"/>
</dbReference>
<proteinExistence type="predicted"/>
<evidence type="ECO:0000313" key="2">
    <source>
        <dbReference type="Proteomes" id="UP000032233"/>
    </source>
</evidence>
<sequence length="190" mass="20790">NSGEVQEDGWRFHIALAGQKGSVATLPGLPAADIDINFYDDIFGNINGAIMLLCGARKGRLGVIVDITYTDIESENITPGPFFSQVNSRAKTWMGSIAVFYRLVEKQGAFIDLTAGARYWSMDSELILKQGLIAQRQVSQKEDWVDPMVGLKGRLPLGESGFFISGFMNIGGFKYDVAQQGPVLGLSWSF</sequence>
<dbReference type="RefSeq" id="WP_044346608.1">
    <property type="nucleotide sequence ID" value="NZ_AZAC01000002.1"/>
</dbReference>
<reference evidence="1 2" key="1">
    <citation type="submission" date="2013-11" db="EMBL/GenBank/DDBJ databases">
        <title>Metagenomic analysis of a methanogenic consortium involved in long chain n-alkane degradation.</title>
        <authorList>
            <person name="Davidova I.A."/>
            <person name="Callaghan A.V."/>
            <person name="Wawrik B."/>
            <person name="Pruitt S."/>
            <person name="Marks C."/>
            <person name="Duncan K.E."/>
            <person name="Suflita J.M."/>
        </authorList>
    </citation>
    <scope>NUCLEOTIDE SEQUENCE [LARGE SCALE GENOMIC DNA]</scope>
    <source>
        <strain evidence="1 2">SPR</strain>
    </source>
</reference>
<dbReference type="AlphaFoldDB" id="A0A0D2HZR3"/>